<dbReference type="InterPro" id="IPR036396">
    <property type="entry name" value="Cyt_P450_sf"/>
</dbReference>
<name>A0A1X6N877_9APHY</name>
<evidence type="ECO:0000256" key="5">
    <source>
        <dbReference type="ARBA" id="ARBA00022692"/>
    </source>
</evidence>
<dbReference type="Gene3D" id="1.10.630.10">
    <property type="entry name" value="Cytochrome P450"/>
    <property type="match status" value="1"/>
</dbReference>
<dbReference type="AlphaFoldDB" id="A0A1X6N877"/>
<proteinExistence type="inferred from homology"/>
<evidence type="ECO:0000256" key="9">
    <source>
        <dbReference type="ARBA" id="ARBA00023004"/>
    </source>
</evidence>
<keyword evidence="7" id="KW-1133">Transmembrane helix</keyword>
<dbReference type="STRING" id="670580.A0A1X6N877"/>
<accession>A0A1X6N877</accession>
<dbReference type="SUPFAM" id="SSF48264">
    <property type="entry name" value="Cytochrome P450"/>
    <property type="match status" value="1"/>
</dbReference>
<dbReference type="GO" id="GO:0020037">
    <property type="term" value="F:heme binding"/>
    <property type="evidence" value="ECO:0007669"/>
    <property type="project" value="InterPro"/>
</dbReference>
<evidence type="ECO:0000256" key="10">
    <source>
        <dbReference type="ARBA" id="ARBA00023033"/>
    </source>
</evidence>
<evidence type="ECO:0000313" key="13">
    <source>
        <dbReference type="Proteomes" id="UP000194127"/>
    </source>
</evidence>
<gene>
    <name evidence="12" type="ORF">POSPLADRAFT_1053647</name>
</gene>
<dbReference type="EMBL" id="KZ110593">
    <property type="protein sequence ID" value="OSX64838.1"/>
    <property type="molecule type" value="Genomic_DNA"/>
</dbReference>
<evidence type="ECO:0000256" key="11">
    <source>
        <dbReference type="ARBA" id="ARBA00023136"/>
    </source>
</evidence>
<dbReference type="InterPro" id="IPR050364">
    <property type="entry name" value="Cytochrome_P450_fung"/>
</dbReference>
<organism evidence="12 13">
    <name type="scientific">Postia placenta MAD-698-R-SB12</name>
    <dbReference type="NCBI Taxonomy" id="670580"/>
    <lineage>
        <taxon>Eukaryota</taxon>
        <taxon>Fungi</taxon>
        <taxon>Dikarya</taxon>
        <taxon>Basidiomycota</taxon>
        <taxon>Agaricomycotina</taxon>
        <taxon>Agaricomycetes</taxon>
        <taxon>Polyporales</taxon>
        <taxon>Adustoporiaceae</taxon>
        <taxon>Rhodonia</taxon>
    </lineage>
</organism>
<keyword evidence="8" id="KW-0560">Oxidoreductase</keyword>
<sequence>MVASEMMFGRRACPGQHVADQSLFINTALALWAFNISQDSARPIDILAFTDAANAHPLPFALRFVPRVKGLEAMLGDV</sequence>
<keyword evidence="5" id="KW-0812">Transmembrane</keyword>
<dbReference type="PANTHER" id="PTHR46300">
    <property type="entry name" value="P450, PUTATIVE (EUROFUNG)-RELATED-RELATED"/>
    <property type="match status" value="1"/>
</dbReference>
<comment type="cofactor">
    <cofactor evidence="1">
        <name>heme</name>
        <dbReference type="ChEBI" id="CHEBI:30413"/>
    </cofactor>
</comment>
<comment type="similarity">
    <text evidence="3">Belongs to the cytochrome P450 family.</text>
</comment>
<keyword evidence="4" id="KW-0349">Heme</keyword>
<keyword evidence="6" id="KW-0479">Metal-binding</keyword>
<evidence type="ECO:0000256" key="1">
    <source>
        <dbReference type="ARBA" id="ARBA00001971"/>
    </source>
</evidence>
<dbReference type="OrthoDB" id="2789670at2759"/>
<evidence type="ECO:0008006" key="14">
    <source>
        <dbReference type="Google" id="ProtNLM"/>
    </source>
</evidence>
<dbReference type="GO" id="GO:0016705">
    <property type="term" value="F:oxidoreductase activity, acting on paired donors, with incorporation or reduction of molecular oxygen"/>
    <property type="evidence" value="ECO:0007669"/>
    <property type="project" value="InterPro"/>
</dbReference>
<dbReference type="GeneID" id="36325384"/>
<keyword evidence="10" id="KW-0503">Monooxygenase</keyword>
<keyword evidence="11" id="KW-0472">Membrane</keyword>
<evidence type="ECO:0000256" key="3">
    <source>
        <dbReference type="ARBA" id="ARBA00010617"/>
    </source>
</evidence>
<dbReference type="GO" id="GO:0016020">
    <property type="term" value="C:membrane"/>
    <property type="evidence" value="ECO:0007669"/>
    <property type="project" value="UniProtKB-SubCell"/>
</dbReference>
<dbReference type="GO" id="GO:0004497">
    <property type="term" value="F:monooxygenase activity"/>
    <property type="evidence" value="ECO:0007669"/>
    <property type="project" value="UniProtKB-KW"/>
</dbReference>
<evidence type="ECO:0000256" key="2">
    <source>
        <dbReference type="ARBA" id="ARBA00004370"/>
    </source>
</evidence>
<protein>
    <recommendedName>
        <fullName evidence="14">Cytochrome P450</fullName>
    </recommendedName>
</protein>
<evidence type="ECO:0000313" key="12">
    <source>
        <dbReference type="EMBL" id="OSX64838.1"/>
    </source>
</evidence>
<dbReference type="PANTHER" id="PTHR46300:SF1">
    <property type="entry name" value="P450, PUTATIVE (EUROFUNG)-RELATED"/>
    <property type="match status" value="1"/>
</dbReference>
<keyword evidence="9" id="KW-0408">Iron</keyword>
<evidence type="ECO:0000256" key="4">
    <source>
        <dbReference type="ARBA" id="ARBA00022617"/>
    </source>
</evidence>
<dbReference type="Proteomes" id="UP000194127">
    <property type="component" value="Unassembled WGS sequence"/>
</dbReference>
<evidence type="ECO:0000256" key="8">
    <source>
        <dbReference type="ARBA" id="ARBA00023002"/>
    </source>
</evidence>
<dbReference type="RefSeq" id="XP_024341632.1">
    <property type="nucleotide sequence ID" value="XM_024480434.1"/>
</dbReference>
<evidence type="ECO:0000256" key="7">
    <source>
        <dbReference type="ARBA" id="ARBA00022989"/>
    </source>
</evidence>
<evidence type="ECO:0000256" key="6">
    <source>
        <dbReference type="ARBA" id="ARBA00022723"/>
    </source>
</evidence>
<keyword evidence="13" id="KW-1185">Reference proteome</keyword>
<comment type="subcellular location">
    <subcellularLocation>
        <location evidence="2">Membrane</location>
    </subcellularLocation>
</comment>
<dbReference type="GO" id="GO:0005506">
    <property type="term" value="F:iron ion binding"/>
    <property type="evidence" value="ECO:0007669"/>
    <property type="project" value="InterPro"/>
</dbReference>
<reference evidence="12 13" key="1">
    <citation type="submission" date="2017-04" db="EMBL/GenBank/DDBJ databases">
        <title>Genome Sequence of the Model Brown-Rot Fungus Postia placenta SB12.</title>
        <authorList>
            <consortium name="DOE Joint Genome Institute"/>
            <person name="Gaskell J."/>
            <person name="Kersten P."/>
            <person name="Larrondo L.F."/>
            <person name="Canessa P."/>
            <person name="Martinez D."/>
            <person name="Hibbett D."/>
            <person name="Schmoll M."/>
            <person name="Kubicek C.P."/>
            <person name="Martinez A.T."/>
            <person name="Yadav J."/>
            <person name="Master E."/>
            <person name="Magnuson J.K."/>
            <person name="James T."/>
            <person name="Yaver D."/>
            <person name="Berka R."/>
            <person name="Labutti K."/>
            <person name="Lipzen A."/>
            <person name="Aerts A."/>
            <person name="Barry K."/>
            <person name="Henrissat B."/>
            <person name="Blanchette R."/>
            <person name="Grigoriev I."/>
            <person name="Cullen D."/>
        </authorList>
    </citation>
    <scope>NUCLEOTIDE SEQUENCE [LARGE SCALE GENOMIC DNA]</scope>
    <source>
        <strain evidence="12 13">MAD-698-R-SB12</strain>
    </source>
</reference>